<gene>
    <name evidence="1" type="ORF">H9J30_12655</name>
</gene>
<evidence type="ECO:0000313" key="2">
    <source>
        <dbReference type="Proteomes" id="UP000829384"/>
    </source>
</evidence>
<comment type="caution">
    <text evidence="1">The sequence shown here is derived from an EMBL/GenBank/DDBJ whole genome shotgun (WGS) entry which is preliminary data.</text>
</comment>
<dbReference type="Proteomes" id="UP000829384">
    <property type="component" value="Unassembled WGS sequence"/>
</dbReference>
<keyword evidence="2" id="KW-1185">Reference proteome</keyword>
<sequence>MVNWQLNTDVVQVHHWMQGRLVHGADGRLTNHHGLPFEHQRNLLA</sequence>
<accession>A0ABS9QWS6</accession>
<dbReference type="EMBL" id="JACSDI010000008">
    <property type="protein sequence ID" value="MCG9964759.1"/>
    <property type="molecule type" value="Genomic_DNA"/>
</dbReference>
<reference evidence="1 2" key="1">
    <citation type="submission" date="2020-08" db="EMBL/GenBank/DDBJ databases">
        <title>Whole genome sequence of Shewanella sp strain PS-2.</title>
        <authorList>
            <person name="Das S.K."/>
        </authorList>
    </citation>
    <scope>NUCLEOTIDE SEQUENCE [LARGE SCALE GENOMIC DNA]</scope>
    <source>
        <strain evidence="1 2">PS-2</strain>
    </source>
</reference>
<name>A0ABS9QWS6_9GAMM</name>
<organism evidence="1 2">
    <name type="scientific">Shewanella cutis</name>
    <dbReference type="NCBI Taxonomy" id="2766780"/>
    <lineage>
        <taxon>Bacteria</taxon>
        <taxon>Pseudomonadati</taxon>
        <taxon>Pseudomonadota</taxon>
        <taxon>Gammaproteobacteria</taxon>
        <taxon>Alteromonadales</taxon>
        <taxon>Shewanellaceae</taxon>
        <taxon>Shewanella</taxon>
    </lineage>
</organism>
<evidence type="ECO:0000313" key="1">
    <source>
        <dbReference type="EMBL" id="MCG9964759.1"/>
    </source>
</evidence>
<protein>
    <submittedName>
        <fullName evidence="1">Uncharacterized protein</fullName>
    </submittedName>
</protein>
<proteinExistence type="predicted"/>